<dbReference type="Gene3D" id="3.30.230.10">
    <property type="match status" value="1"/>
</dbReference>
<dbReference type="Proteomes" id="UP001225356">
    <property type="component" value="Unassembled WGS sequence"/>
</dbReference>
<evidence type="ECO:0000259" key="3">
    <source>
        <dbReference type="SMART" id="SM00889"/>
    </source>
</evidence>
<dbReference type="RefSeq" id="WP_307566101.1">
    <property type="nucleotide sequence ID" value="NZ_JAUSQU010000001.1"/>
</dbReference>
<keyword evidence="5" id="KW-1185">Reference proteome</keyword>
<dbReference type="SMART" id="SM00889">
    <property type="entry name" value="EFG_IV"/>
    <property type="match status" value="1"/>
</dbReference>
<accession>A0ABT9QRJ5</accession>
<name>A0ABT9QRJ5_9ACTN</name>
<proteinExistence type="predicted"/>
<evidence type="ECO:0000313" key="4">
    <source>
        <dbReference type="EMBL" id="MDP9848659.1"/>
    </source>
</evidence>
<comment type="caution">
    <text evidence="4">The sequence shown here is derived from an EMBL/GenBank/DDBJ whole genome shotgun (WGS) entry which is preliminary data.</text>
</comment>
<reference evidence="4 5" key="1">
    <citation type="submission" date="2023-07" db="EMBL/GenBank/DDBJ databases">
        <title>Sequencing the genomes of 1000 actinobacteria strains.</title>
        <authorList>
            <person name="Klenk H.-P."/>
        </authorList>
    </citation>
    <scope>NUCLEOTIDE SEQUENCE [LARGE SCALE GENOMIC DNA]</scope>
    <source>
        <strain evidence="4 5">DSM 46740</strain>
    </source>
</reference>
<dbReference type="InterPro" id="IPR020568">
    <property type="entry name" value="Ribosomal_Su5_D2-typ_SF"/>
</dbReference>
<evidence type="ECO:0000256" key="1">
    <source>
        <dbReference type="ARBA" id="ARBA00022741"/>
    </source>
</evidence>
<dbReference type="SUPFAM" id="SSF54211">
    <property type="entry name" value="Ribosomal protein S5 domain 2-like"/>
    <property type="match status" value="1"/>
</dbReference>
<dbReference type="InterPro" id="IPR014721">
    <property type="entry name" value="Ribsml_uS5_D2-typ_fold_subgr"/>
</dbReference>
<dbReference type="EMBL" id="JAUSQU010000001">
    <property type="protein sequence ID" value="MDP9848659.1"/>
    <property type="molecule type" value="Genomic_DNA"/>
</dbReference>
<protein>
    <recommendedName>
        <fullName evidence="3">Translation elongation factor EFG/EF2 domain-containing protein</fullName>
    </recommendedName>
</protein>
<sequence length="135" mass="14580">MDLEPRTFPPRPIRGVRAVYARQAGCPSDFAEVTADFEPWEDGFTFEVAGDAVVKGTHFEDELDGFHAAVAAGMGEELADQGTGTTVAVAVVLRGIGVHLIDSSDRSFRMAGRLAVRDALIRAYGPPPRPKRPRT</sequence>
<feature type="domain" description="Translation elongation factor EFG/EF2" evidence="3">
    <location>
        <begin position="5"/>
        <end position="124"/>
    </location>
</feature>
<organism evidence="4 5">
    <name type="scientific">Streptosporangium lutulentum</name>
    <dbReference type="NCBI Taxonomy" id="1461250"/>
    <lineage>
        <taxon>Bacteria</taxon>
        <taxon>Bacillati</taxon>
        <taxon>Actinomycetota</taxon>
        <taxon>Actinomycetes</taxon>
        <taxon>Streptosporangiales</taxon>
        <taxon>Streptosporangiaceae</taxon>
        <taxon>Streptosporangium</taxon>
    </lineage>
</organism>
<dbReference type="Pfam" id="PF03764">
    <property type="entry name" value="EFG_IV"/>
    <property type="match status" value="1"/>
</dbReference>
<evidence type="ECO:0000313" key="5">
    <source>
        <dbReference type="Proteomes" id="UP001225356"/>
    </source>
</evidence>
<keyword evidence="1" id="KW-0547">Nucleotide-binding</keyword>
<dbReference type="InterPro" id="IPR005517">
    <property type="entry name" value="Transl_elong_EFG/EF2_IV"/>
</dbReference>
<gene>
    <name evidence="4" type="ORF">J2853_007870</name>
</gene>
<keyword evidence="2" id="KW-0342">GTP-binding</keyword>
<evidence type="ECO:0000256" key="2">
    <source>
        <dbReference type="ARBA" id="ARBA00023134"/>
    </source>
</evidence>